<keyword evidence="3" id="KW-1185">Reference proteome</keyword>
<name>A0A6A5XQM4_9PLEO</name>
<dbReference type="PANTHER" id="PTHR40624:SF1">
    <property type="entry name" value="BIOSYNTHESIS MONOOXYGENASE, PUTATIVE (AFU_ORTHOLOGUE AFUA_1G12025)-RELATED"/>
    <property type="match status" value="1"/>
</dbReference>
<organism evidence="2 3">
    <name type="scientific">Aaosphaeria arxii CBS 175.79</name>
    <dbReference type="NCBI Taxonomy" id="1450172"/>
    <lineage>
        <taxon>Eukaryota</taxon>
        <taxon>Fungi</taxon>
        <taxon>Dikarya</taxon>
        <taxon>Ascomycota</taxon>
        <taxon>Pezizomycotina</taxon>
        <taxon>Dothideomycetes</taxon>
        <taxon>Pleosporomycetidae</taxon>
        <taxon>Pleosporales</taxon>
        <taxon>Pleosporales incertae sedis</taxon>
        <taxon>Aaosphaeria</taxon>
    </lineage>
</organism>
<dbReference type="Proteomes" id="UP000799778">
    <property type="component" value="Unassembled WGS sequence"/>
</dbReference>
<dbReference type="GeneID" id="54281887"/>
<dbReference type="PROSITE" id="PS51725">
    <property type="entry name" value="ABM"/>
    <property type="match status" value="1"/>
</dbReference>
<dbReference type="OrthoDB" id="4520428at2759"/>
<gene>
    <name evidence="2" type="ORF">BU24DRAFT_372042</name>
</gene>
<dbReference type="Pfam" id="PF03992">
    <property type="entry name" value="ABM"/>
    <property type="match status" value="1"/>
</dbReference>
<dbReference type="SUPFAM" id="SSF54909">
    <property type="entry name" value="Dimeric alpha+beta barrel"/>
    <property type="match status" value="2"/>
</dbReference>
<proteinExistence type="predicted"/>
<evidence type="ECO:0000313" key="3">
    <source>
        <dbReference type="Proteomes" id="UP000799778"/>
    </source>
</evidence>
<dbReference type="InterPro" id="IPR007138">
    <property type="entry name" value="ABM_dom"/>
</dbReference>
<dbReference type="RefSeq" id="XP_033383476.1">
    <property type="nucleotide sequence ID" value="XM_033524490.1"/>
</dbReference>
<dbReference type="PANTHER" id="PTHR40624">
    <property type="entry name" value="BIOSYNTHESIS MONOOXYGENASE, PUTATIVE (AFU_ORTHOLOGUE AFUA_1G12025)-RELATED"/>
    <property type="match status" value="1"/>
</dbReference>
<dbReference type="Gene3D" id="3.30.70.100">
    <property type="match status" value="1"/>
</dbReference>
<dbReference type="InterPro" id="IPR011008">
    <property type="entry name" value="Dimeric_a/b-barrel"/>
</dbReference>
<evidence type="ECO:0000313" key="2">
    <source>
        <dbReference type="EMBL" id="KAF2015137.1"/>
    </source>
</evidence>
<reference evidence="2" key="1">
    <citation type="journal article" date="2020" name="Stud. Mycol.">
        <title>101 Dothideomycetes genomes: a test case for predicting lifestyles and emergence of pathogens.</title>
        <authorList>
            <person name="Haridas S."/>
            <person name="Albert R."/>
            <person name="Binder M."/>
            <person name="Bloem J."/>
            <person name="Labutti K."/>
            <person name="Salamov A."/>
            <person name="Andreopoulos B."/>
            <person name="Baker S."/>
            <person name="Barry K."/>
            <person name="Bills G."/>
            <person name="Bluhm B."/>
            <person name="Cannon C."/>
            <person name="Castanera R."/>
            <person name="Culley D."/>
            <person name="Daum C."/>
            <person name="Ezra D."/>
            <person name="Gonzalez J."/>
            <person name="Henrissat B."/>
            <person name="Kuo A."/>
            <person name="Liang C."/>
            <person name="Lipzen A."/>
            <person name="Lutzoni F."/>
            <person name="Magnuson J."/>
            <person name="Mondo S."/>
            <person name="Nolan M."/>
            <person name="Ohm R."/>
            <person name="Pangilinan J."/>
            <person name="Park H.-J."/>
            <person name="Ramirez L."/>
            <person name="Alfaro M."/>
            <person name="Sun H."/>
            <person name="Tritt A."/>
            <person name="Yoshinaga Y."/>
            <person name="Zwiers L.-H."/>
            <person name="Turgeon B."/>
            <person name="Goodwin S."/>
            <person name="Spatafora J."/>
            <person name="Crous P."/>
            <person name="Grigoriev I."/>
        </authorList>
    </citation>
    <scope>NUCLEOTIDE SEQUENCE</scope>
    <source>
        <strain evidence="2">CBS 175.79</strain>
    </source>
</reference>
<dbReference type="AlphaFoldDB" id="A0A6A5XQM4"/>
<evidence type="ECO:0000259" key="1">
    <source>
        <dbReference type="PROSITE" id="PS51725"/>
    </source>
</evidence>
<accession>A0A6A5XQM4</accession>
<dbReference type="EMBL" id="ML978070">
    <property type="protein sequence ID" value="KAF2015137.1"/>
    <property type="molecule type" value="Genomic_DNA"/>
</dbReference>
<feature type="domain" description="ABM" evidence="1">
    <location>
        <begin position="4"/>
        <end position="98"/>
    </location>
</feature>
<sequence>MAPIITTARLVCKDKEAREKAIAAFHKIVEFSRANEPGVLRYIVTLPLSDDAQKEIYMIEEYASAEASASHLATEPVQELIKLFGSGEVLAAAPEVFNSSVKHAKVGPKPINVSANLAVVIAHFGYEAGKVSDALGGWKSLVEYVVASESGTSGYAVGVDENGKDLTVVAVYDSWDYFDNVHLKSKGTKESRAQTREGRTGVQDVVRLRVVDGFMGKQAGGSKL</sequence>
<protein>
    <recommendedName>
        <fullName evidence="1">ABM domain-containing protein</fullName>
    </recommendedName>
</protein>